<comment type="subcellular location">
    <subcellularLocation>
        <location evidence="5">Cytoplasm</location>
    </subcellularLocation>
</comment>
<feature type="binding site" evidence="5">
    <location>
        <begin position="11"/>
        <end position="16"/>
    </location>
    <ligand>
        <name>ATP</name>
        <dbReference type="ChEBI" id="CHEBI:30616"/>
    </ligand>
</feature>
<comment type="catalytic activity">
    <reaction evidence="5">
        <text>3'-dephospho-CoA + ATP = ADP + CoA + H(+)</text>
        <dbReference type="Rhea" id="RHEA:18245"/>
        <dbReference type="ChEBI" id="CHEBI:15378"/>
        <dbReference type="ChEBI" id="CHEBI:30616"/>
        <dbReference type="ChEBI" id="CHEBI:57287"/>
        <dbReference type="ChEBI" id="CHEBI:57328"/>
        <dbReference type="ChEBI" id="CHEBI:456216"/>
        <dbReference type="EC" id="2.7.1.24"/>
    </reaction>
</comment>
<dbReference type="EMBL" id="AP029170">
    <property type="protein sequence ID" value="BFD45422.1"/>
    <property type="molecule type" value="Genomic_DNA"/>
</dbReference>
<dbReference type="GO" id="GO:0004140">
    <property type="term" value="F:dephospho-CoA kinase activity"/>
    <property type="evidence" value="ECO:0007669"/>
    <property type="project" value="UniProtKB-UniRule"/>
</dbReference>
<evidence type="ECO:0000313" key="7">
    <source>
        <dbReference type="EMBL" id="BFD45422.1"/>
    </source>
</evidence>
<comment type="pathway">
    <text evidence="5">Cofactor biosynthesis; coenzyme A biosynthesis; CoA from (R)-pantothenate: step 5/5.</text>
</comment>
<keyword evidence="3 5" id="KW-0067">ATP-binding</keyword>
<keyword evidence="5" id="KW-0808">Transferase</keyword>
<organism evidence="7">
    <name type="scientific">Candidatus Tisiphia endosymbiont of Sergentomyia squamirostris</name>
    <dbReference type="NCBI Taxonomy" id="3113639"/>
    <lineage>
        <taxon>Bacteria</taxon>
        <taxon>Pseudomonadati</taxon>
        <taxon>Pseudomonadota</taxon>
        <taxon>Alphaproteobacteria</taxon>
        <taxon>Rickettsiales</taxon>
        <taxon>Rickettsiaceae</taxon>
        <taxon>Rickettsieae</taxon>
        <taxon>Candidatus Tisiphia</taxon>
    </lineage>
</organism>
<gene>
    <name evidence="5 7" type="primary">coaE</name>
    <name evidence="7" type="ORF">DMENIID0002_00680</name>
</gene>
<name>A0AAT9G6H1_9RICK</name>
<evidence type="ECO:0000256" key="2">
    <source>
        <dbReference type="ARBA" id="ARBA00022741"/>
    </source>
</evidence>
<sequence length="191" mass="21955">MIAVGITGSYASGKTFVLNYLANLGFITFSADEYVKNLYEESEIQNMVLNLLPDLKSFDKRKIAELIYANDSARNKLQNFIHPFVVESLFLFKQQNSKSEVTFAEIPLLFEAGFDQYFDFYVTTFCSEESRLKRAMSREAFNLTAYNKIAQIQLPQQIKIEKADFVINTDVNLVDLNKQIAQLIEKLKCNN</sequence>
<dbReference type="InterPro" id="IPR001977">
    <property type="entry name" value="Depp_CoAkinase"/>
</dbReference>
<evidence type="ECO:0000256" key="4">
    <source>
        <dbReference type="ARBA" id="ARBA00022993"/>
    </source>
</evidence>
<dbReference type="SUPFAM" id="SSF52540">
    <property type="entry name" value="P-loop containing nucleoside triphosphate hydrolases"/>
    <property type="match status" value="1"/>
</dbReference>
<evidence type="ECO:0000256" key="1">
    <source>
        <dbReference type="ARBA" id="ARBA00009018"/>
    </source>
</evidence>
<comment type="similarity">
    <text evidence="1 5">Belongs to the CoaE family.</text>
</comment>
<dbReference type="PROSITE" id="PS51219">
    <property type="entry name" value="DPCK"/>
    <property type="match status" value="1"/>
</dbReference>
<evidence type="ECO:0000256" key="5">
    <source>
        <dbReference type="HAMAP-Rule" id="MF_00376"/>
    </source>
</evidence>
<keyword evidence="2 5" id="KW-0547">Nucleotide-binding</keyword>
<dbReference type="GO" id="GO:0015937">
    <property type="term" value="P:coenzyme A biosynthetic process"/>
    <property type="evidence" value="ECO:0007669"/>
    <property type="project" value="UniProtKB-UniRule"/>
</dbReference>
<dbReference type="GO" id="GO:0005524">
    <property type="term" value="F:ATP binding"/>
    <property type="evidence" value="ECO:0007669"/>
    <property type="project" value="UniProtKB-UniRule"/>
</dbReference>
<dbReference type="InterPro" id="IPR027417">
    <property type="entry name" value="P-loop_NTPase"/>
</dbReference>
<keyword evidence="4 5" id="KW-0173">Coenzyme A biosynthesis</keyword>
<dbReference type="Pfam" id="PF01121">
    <property type="entry name" value="CoaE"/>
    <property type="match status" value="1"/>
</dbReference>
<dbReference type="GO" id="GO:0005737">
    <property type="term" value="C:cytoplasm"/>
    <property type="evidence" value="ECO:0007669"/>
    <property type="project" value="UniProtKB-SubCell"/>
</dbReference>
<keyword evidence="5" id="KW-0963">Cytoplasm</keyword>
<proteinExistence type="inferred from homology"/>
<evidence type="ECO:0000256" key="3">
    <source>
        <dbReference type="ARBA" id="ARBA00022840"/>
    </source>
</evidence>
<dbReference type="NCBIfam" id="TIGR00152">
    <property type="entry name" value="dephospho-CoA kinase"/>
    <property type="match status" value="1"/>
</dbReference>
<dbReference type="HAMAP" id="MF_00376">
    <property type="entry name" value="Dephospho_CoA_kinase"/>
    <property type="match status" value="1"/>
</dbReference>
<evidence type="ECO:0000256" key="6">
    <source>
        <dbReference type="NCBIfam" id="TIGR00152"/>
    </source>
</evidence>
<dbReference type="Gene3D" id="3.40.50.300">
    <property type="entry name" value="P-loop containing nucleotide triphosphate hydrolases"/>
    <property type="match status" value="1"/>
</dbReference>
<reference evidence="7" key="1">
    <citation type="submission" date="2024-01" db="EMBL/GenBank/DDBJ databases">
        <title>Sequencing the genomes of a sandfly, Sergentomyia squamirostris, and its two endosymbionts.</title>
        <authorList>
            <person name="Itokawa K."/>
            <person name="Sanjoba C."/>
        </authorList>
    </citation>
    <scope>NUCLEOTIDE SEQUENCE</scope>
    <source>
        <strain evidence="7">RiSSQ</strain>
    </source>
</reference>
<dbReference type="EC" id="2.7.1.24" evidence="5 6"/>
<protein>
    <recommendedName>
        <fullName evidence="5 6">Dephospho-CoA kinase</fullName>
        <ecNumber evidence="5 6">2.7.1.24</ecNumber>
    </recommendedName>
    <alternativeName>
        <fullName evidence="5">Dephosphocoenzyme A kinase</fullName>
    </alternativeName>
</protein>
<keyword evidence="5 7" id="KW-0418">Kinase</keyword>
<comment type="function">
    <text evidence="5">Catalyzes the phosphorylation of the 3'-hydroxyl group of dephosphocoenzyme A to form coenzyme A.</text>
</comment>
<dbReference type="AlphaFoldDB" id="A0AAT9G6H1"/>
<dbReference type="CDD" id="cd02022">
    <property type="entry name" value="DPCK"/>
    <property type="match status" value="1"/>
</dbReference>
<accession>A0AAT9G6H1</accession>